<feature type="compositionally biased region" description="Low complexity" evidence="1">
    <location>
        <begin position="510"/>
        <end position="561"/>
    </location>
</feature>
<feature type="compositionally biased region" description="Basic residues" evidence="1">
    <location>
        <begin position="449"/>
        <end position="458"/>
    </location>
</feature>
<protein>
    <submittedName>
        <fullName evidence="2">Uncharacterized protein</fullName>
    </submittedName>
</protein>
<feature type="region of interest" description="Disordered" evidence="1">
    <location>
        <begin position="434"/>
        <end position="576"/>
    </location>
</feature>
<proteinExistence type="predicted"/>
<evidence type="ECO:0000256" key="1">
    <source>
        <dbReference type="SAM" id="MobiDB-lite"/>
    </source>
</evidence>
<evidence type="ECO:0000313" key="3">
    <source>
        <dbReference type="Proteomes" id="UP000218209"/>
    </source>
</evidence>
<evidence type="ECO:0000313" key="2">
    <source>
        <dbReference type="EMBL" id="OSX77676.1"/>
    </source>
</evidence>
<feature type="region of interest" description="Disordered" evidence="1">
    <location>
        <begin position="25"/>
        <end position="72"/>
    </location>
</feature>
<feature type="compositionally biased region" description="Basic and acidic residues" evidence="1">
    <location>
        <begin position="25"/>
        <end position="42"/>
    </location>
</feature>
<feature type="compositionally biased region" description="Low complexity" evidence="1">
    <location>
        <begin position="459"/>
        <end position="475"/>
    </location>
</feature>
<organism evidence="2 3">
    <name type="scientific">Porphyra umbilicalis</name>
    <name type="common">Purple laver</name>
    <name type="synonym">Red alga</name>
    <dbReference type="NCBI Taxonomy" id="2786"/>
    <lineage>
        <taxon>Eukaryota</taxon>
        <taxon>Rhodophyta</taxon>
        <taxon>Bangiophyceae</taxon>
        <taxon>Bangiales</taxon>
        <taxon>Bangiaceae</taxon>
        <taxon>Porphyra</taxon>
    </lineage>
</organism>
<gene>
    <name evidence="2" type="ORF">BU14_0138s0022</name>
</gene>
<name>A0A1X6PAC2_PORUM</name>
<accession>A0A1X6PAC2</accession>
<keyword evidence="3" id="KW-1185">Reference proteome</keyword>
<dbReference type="EMBL" id="KV918831">
    <property type="protein sequence ID" value="OSX77676.1"/>
    <property type="molecule type" value="Genomic_DNA"/>
</dbReference>
<reference evidence="2 3" key="1">
    <citation type="submission" date="2017-03" db="EMBL/GenBank/DDBJ databases">
        <title>WGS assembly of Porphyra umbilicalis.</title>
        <authorList>
            <person name="Brawley S.H."/>
            <person name="Blouin N.A."/>
            <person name="Ficko-Blean E."/>
            <person name="Wheeler G.L."/>
            <person name="Lohr M."/>
            <person name="Goodson H.V."/>
            <person name="Jenkins J.W."/>
            <person name="Blaby-Haas C.E."/>
            <person name="Helliwell K.E."/>
            <person name="Chan C."/>
            <person name="Marriage T."/>
            <person name="Bhattacharya D."/>
            <person name="Klein A.S."/>
            <person name="Badis Y."/>
            <person name="Brodie J."/>
            <person name="Cao Y."/>
            <person name="Collen J."/>
            <person name="Dittami S.M."/>
            <person name="Gachon C.M."/>
            <person name="Green B.R."/>
            <person name="Karpowicz S."/>
            <person name="Kim J.W."/>
            <person name="Kudahl U."/>
            <person name="Lin S."/>
            <person name="Michel G."/>
            <person name="Mittag M."/>
            <person name="Olson B.J."/>
            <person name="Pangilinan J."/>
            <person name="Peng Y."/>
            <person name="Qiu H."/>
            <person name="Shu S."/>
            <person name="Singer J.T."/>
            <person name="Smith A.G."/>
            <person name="Sprecher B.N."/>
            <person name="Wagner V."/>
            <person name="Wang W."/>
            <person name="Wang Z.-Y."/>
            <person name="Yan J."/>
            <person name="Yarish C."/>
            <person name="Zoeuner-Riek S."/>
            <person name="Zhuang Y."/>
            <person name="Zou Y."/>
            <person name="Lindquist E.A."/>
            <person name="Grimwood J."/>
            <person name="Barry K."/>
            <person name="Rokhsar D.S."/>
            <person name="Schmutz J."/>
            <person name="Stiller J.W."/>
            <person name="Grossman A.R."/>
            <person name="Prochnik S.E."/>
        </authorList>
    </citation>
    <scope>NUCLEOTIDE SEQUENCE [LARGE SCALE GENOMIC DNA]</scope>
    <source>
        <strain evidence="2">4086291</strain>
    </source>
</reference>
<feature type="compositionally biased region" description="Low complexity" evidence="1">
    <location>
        <begin position="58"/>
        <end position="70"/>
    </location>
</feature>
<dbReference type="Proteomes" id="UP000218209">
    <property type="component" value="Unassembled WGS sequence"/>
</dbReference>
<feature type="compositionally biased region" description="Pro residues" evidence="1">
    <location>
        <begin position="496"/>
        <end position="509"/>
    </location>
</feature>
<dbReference type="AlphaFoldDB" id="A0A1X6PAC2"/>
<sequence length="619" mass="61658">MSAAVMVCPSPSMTDAYVKKAQEAAQKRYAEKDDDHRKEKAATKALHTAHPSVVGRDGAMAGSRAAGASSTPSYAATDMDNLMVVASRQGKVTAATHAKNKDKLRAAFAYRGAGFSSSSAKILAAADEAGGLPALPDNERRRGRDALLGVDTPLKKIQTVLSAHGAARSTSRALSLAASPMRLRAPATTPSSRLVANGVVHTLDTMTAPSTAGPSEPNVASLLDALGVFDLFKKRYTIKDDAVYLGLVKKVLVEDGISGPVVVDAGTPVSDLVGLFEGTMQDAKQWTFGHKRGREGGRATAAGGPAGAAGVPPAVPPAGGRPLPLVAAAPAHHALLSPVERAARAAALLTRERPRAGALVALETAYVWGVTRAAPSQRLSALLADLTGAQVHAIVDVRLFGSVTAVTLASISVAAFSAPDRWRSRGCAAAADGCPLSPGRSGGPPPAKKAVRHRHGRRSGASSASAMPAEEASGMDVDDPLAAATAADRQGGSAAAPPPAAAVAPPPAPTGSAPRPSAAATVSAAAGATTPAAAALPPPTARASARGGGAAAANLARRSSSAGGGPGVAKRRTRTTPAGLARALAAAGGSFLRGAASLPPPAGQDVAASVAASAAHLTA</sequence>